<protein>
    <submittedName>
        <fullName evidence="1">Conserved domain protein</fullName>
    </submittedName>
</protein>
<keyword evidence="2" id="KW-1185">Reference proteome</keyword>
<evidence type="ECO:0000313" key="2">
    <source>
        <dbReference type="Proteomes" id="UP000004259"/>
    </source>
</evidence>
<dbReference type="EMBL" id="ADKM02000008">
    <property type="protein sequence ID" value="EGC04843.1"/>
    <property type="molecule type" value="Genomic_DNA"/>
</dbReference>
<reference evidence="1 2" key="1">
    <citation type="submission" date="2011-02" db="EMBL/GenBank/DDBJ databases">
        <authorList>
            <person name="Nelson K.E."/>
            <person name="Sutton G."/>
            <person name="Torralba M."/>
            <person name="Durkin S."/>
            <person name="Harkins D."/>
            <person name="Montgomery R."/>
            <person name="Ziemer C."/>
            <person name="Klaassens E."/>
            <person name="Ocuiv P."/>
            <person name="Morrison M."/>
        </authorList>
    </citation>
    <scope>NUCLEOTIDE SEQUENCE [LARGE SCALE GENOMIC DNA]</scope>
    <source>
        <strain evidence="1 2">8</strain>
    </source>
</reference>
<dbReference type="AlphaFoldDB" id="E9S7G1"/>
<organism evidence="1 2">
    <name type="scientific">Ruminococcus albus 8</name>
    <dbReference type="NCBI Taxonomy" id="246199"/>
    <lineage>
        <taxon>Bacteria</taxon>
        <taxon>Bacillati</taxon>
        <taxon>Bacillota</taxon>
        <taxon>Clostridia</taxon>
        <taxon>Eubacteriales</taxon>
        <taxon>Oscillospiraceae</taxon>
        <taxon>Ruminococcus</taxon>
    </lineage>
</organism>
<gene>
    <name evidence="1" type="ORF">CUS_6172</name>
</gene>
<name>E9S7G1_RUMAL</name>
<dbReference type="Proteomes" id="UP000004259">
    <property type="component" value="Unassembled WGS sequence"/>
</dbReference>
<accession>E9S7G1</accession>
<evidence type="ECO:0000313" key="1">
    <source>
        <dbReference type="EMBL" id="EGC04843.1"/>
    </source>
</evidence>
<sequence length="72" mass="8427">MKTNIRQAEPRGFSRLAEIELFNYRLNFYPIFKDDGYYFGELNAADMIKEYENTPALTAQTFVYDDGVVKLC</sequence>
<comment type="caution">
    <text evidence="1">The sequence shown here is derived from an EMBL/GenBank/DDBJ whole genome shotgun (WGS) entry which is preliminary data.</text>
</comment>
<proteinExistence type="predicted"/>
<dbReference type="eggNOG" id="COG0456">
    <property type="taxonomic scope" value="Bacteria"/>
</dbReference>
<dbReference type="STRING" id="246199.CUS_6172"/>
<dbReference type="RefSeq" id="WP_002846874.1">
    <property type="nucleotide sequence ID" value="NZ_ADKM02000008.1"/>
</dbReference>